<gene>
    <name evidence="5" type="ORF">MFMK1_000880</name>
</gene>
<dbReference type="EMBL" id="CP121694">
    <property type="protein sequence ID" value="WRO21086.1"/>
    <property type="molecule type" value="Genomic_DNA"/>
</dbReference>
<evidence type="ECO:0000313" key="5">
    <source>
        <dbReference type="EMBL" id="WRO21086.1"/>
    </source>
</evidence>
<keyword evidence="6" id="KW-1185">Reference proteome</keyword>
<proteinExistence type="predicted"/>
<evidence type="ECO:0000256" key="4">
    <source>
        <dbReference type="ARBA" id="ARBA00023014"/>
    </source>
</evidence>
<accession>A0AAU0UJ45</accession>
<dbReference type="KEGG" id="dbc:MFMK1_000880"/>
<keyword evidence="4" id="KW-0411">Iron-sulfur</keyword>
<dbReference type="SUPFAM" id="SSF102114">
    <property type="entry name" value="Radical SAM enzymes"/>
    <property type="match status" value="1"/>
</dbReference>
<dbReference type="PANTHER" id="PTHR43288:SF2">
    <property type="entry name" value="RADICAL SAM CORE DOMAIN-CONTAINING PROTEIN"/>
    <property type="match status" value="1"/>
</dbReference>
<name>A0AAU0UJ45_9FIRM</name>
<dbReference type="AlphaFoldDB" id="A0AAU0UJ45"/>
<evidence type="ECO:0000256" key="3">
    <source>
        <dbReference type="ARBA" id="ARBA00023004"/>
    </source>
</evidence>
<dbReference type="RefSeq" id="WP_366923943.1">
    <property type="nucleotide sequence ID" value="NZ_CP121694.1"/>
</dbReference>
<sequence>MDTKLTSLIDSAWQTRVKFFPREIQFDYPHKTKALSLTGQDCDLNCAHCGGHYLKQMQPASREAGSTEKYNSYLVSGGCSKDGKLPLEQNKELIKHLRQQGKINLHSGLVSSREAAMLPEICDTVSFDMVGDDVTIQEVYGLNLSVSDLRESYNNLRRHVKTLPHICIGLNGGEISGEYNALDILSDDGADGLVFLVFVPTRGTRLANNQPPPLEEVGELLARARNMFPTTAIHLGCMRPGGLYRKKLDCLAVKCGVNKIVLPVKAAVKTASDLGLTIKNGEECCVL</sequence>
<reference evidence="5 6" key="1">
    <citation type="submission" date="2023-04" db="EMBL/GenBank/DDBJ databases">
        <authorList>
            <person name="Hsu D."/>
        </authorList>
    </citation>
    <scope>NUCLEOTIDE SEQUENCE [LARGE SCALE GENOMIC DNA]</scope>
    <source>
        <strain evidence="5 6">MK1</strain>
    </source>
</reference>
<dbReference type="InterPro" id="IPR013785">
    <property type="entry name" value="Aldolase_TIM"/>
</dbReference>
<dbReference type="GO" id="GO:0046872">
    <property type="term" value="F:metal ion binding"/>
    <property type="evidence" value="ECO:0007669"/>
    <property type="project" value="UniProtKB-KW"/>
</dbReference>
<evidence type="ECO:0000256" key="2">
    <source>
        <dbReference type="ARBA" id="ARBA00022723"/>
    </source>
</evidence>
<keyword evidence="2" id="KW-0479">Metal-binding</keyword>
<dbReference type="InterPro" id="IPR058240">
    <property type="entry name" value="rSAM_sf"/>
</dbReference>
<evidence type="ECO:0008006" key="7">
    <source>
        <dbReference type="Google" id="ProtNLM"/>
    </source>
</evidence>
<keyword evidence="1" id="KW-0949">S-adenosyl-L-methionine</keyword>
<dbReference type="InterPro" id="IPR007197">
    <property type="entry name" value="rSAM"/>
</dbReference>
<dbReference type="SFLD" id="SFLDS00029">
    <property type="entry name" value="Radical_SAM"/>
    <property type="match status" value="1"/>
</dbReference>
<dbReference type="Proteomes" id="UP001329915">
    <property type="component" value="Chromosome"/>
</dbReference>
<dbReference type="SFLD" id="SFLDG01113">
    <property type="entry name" value="Uncharacterised_Radical_SAM_Su"/>
    <property type="match status" value="1"/>
</dbReference>
<protein>
    <recommendedName>
        <fullName evidence="7">Elp3/MiaA/NifB-like radical SAM core domain-containing protein</fullName>
    </recommendedName>
</protein>
<organism evidence="5 6">
    <name type="scientific">Metallumcola ferriviriculae</name>
    <dbReference type="NCBI Taxonomy" id="3039180"/>
    <lineage>
        <taxon>Bacteria</taxon>
        <taxon>Bacillati</taxon>
        <taxon>Bacillota</taxon>
        <taxon>Clostridia</taxon>
        <taxon>Neomoorellales</taxon>
        <taxon>Desulfitibacteraceae</taxon>
        <taxon>Metallumcola</taxon>
    </lineage>
</organism>
<dbReference type="Gene3D" id="3.20.20.70">
    <property type="entry name" value="Aldolase class I"/>
    <property type="match status" value="1"/>
</dbReference>
<keyword evidence="3" id="KW-0408">Iron</keyword>
<evidence type="ECO:0000256" key="1">
    <source>
        <dbReference type="ARBA" id="ARBA00022691"/>
    </source>
</evidence>
<dbReference type="GO" id="GO:0003824">
    <property type="term" value="F:catalytic activity"/>
    <property type="evidence" value="ECO:0007669"/>
    <property type="project" value="InterPro"/>
</dbReference>
<evidence type="ECO:0000313" key="6">
    <source>
        <dbReference type="Proteomes" id="UP001329915"/>
    </source>
</evidence>
<dbReference type="PANTHER" id="PTHR43288">
    <property type="entry name" value="BIOTIN SYNTHASE-RELATED PROTEIN, RADICAL SAM SUPERFAMILY"/>
    <property type="match status" value="1"/>
</dbReference>
<dbReference type="GO" id="GO:0051536">
    <property type="term" value="F:iron-sulfur cluster binding"/>
    <property type="evidence" value="ECO:0007669"/>
    <property type="project" value="UniProtKB-KW"/>
</dbReference>